<evidence type="ECO:0000259" key="8">
    <source>
        <dbReference type="Pfam" id="PF00857"/>
    </source>
</evidence>
<evidence type="ECO:0000256" key="6">
    <source>
        <dbReference type="ARBA" id="ARBA00039017"/>
    </source>
</evidence>
<evidence type="ECO:0000256" key="7">
    <source>
        <dbReference type="ARBA" id="ARBA00043224"/>
    </source>
</evidence>
<comment type="similarity">
    <text evidence="1">Belongs to the isochorismatase family.</text>
</comment>
<dbReference type="Gene3D" id="3.40.50.850">
    <property type="entry name" value="Isochorismatase-like"/>
    <property type="match status" value="1"/>
</dbReference>
<sequence length="204" mass="22895">MKALLIVDVQHDFLPGGALEVKDGDKIIPIINKLQSKFDFIVGTQDWHPENHLSFAANHKGKKPGEIIKLDGMDQILWPVHCVKESHGSQFHPYLKTEGWKKVFKKGTNPKIDSYSGFFDNHKRQDTGLGKYLKENGVDTVYVVGLAADYCVKFTVLDAVSEGFKTYLVKDGTRAVNLEPNDFEKAIKDMEEAGAQMVKSEDLI</sequence>
<proteinExistence type="inferred from homology"/>
<dbReference type="EMBL" id="JBHMEW010000058">
    <property type="protein sequence ID" value="MFB9212180.1"/>
    <property type="molecule type" value="Genomic_DNA"/>
</dbReference>
<evidence type="ECO:0000256" key="1">
    <source>
        <dbReference type="ARBA" id="ARBA00006336"/>
    </source>
</evidence>
<dbReference type="Pfam" id="PF00857">
    <property type="entry name" value="Isochorismatase"/>
    <property type="match status" value="1"/>
</dbReference>
<organism evidence="9 10">
    <name type="scientific">Echinicola jeungdonensis</name>
    <dbReference type="NCBI Taxonomy" id="709343"/>
    <lineage>
        <taxon>Bacteria</taxon>
        <taxon>Pseudomonadati</taxon>
        <taxon>Bacteroidota</taxon>
        <taxon>Cytophagia</taxon>
        <taxon>Cytophagales</taxon>
        <taxon>Cyclobacteriaceae</taxon>
        <taxon>Echinicola</taxon>
    </lineage>
</organism>
<dbReference type="SUPFAM" id="SSF52499">
    <property type="entry name" value="Isochorismatase-like hydrolases"/>
    <property type="match status" value="1"/>
</dbReference>
<dbReference type="NCBIfam" id="NF008623">
    <property type="entry name" value="PRK11609.1"/>
    <property type="match status" value="1"/>
</dbReference>
<dbReference type="GO" id="GO:0008936">
    <property type="term" value="F:nicotinamidase activity"/>
    <property type="evidence" value="ECO:0007669"/>
    <property type="project" value="UniProtKB-EC"/>
</dbReference>
<name>A0ABV5J7P7_9BACT</name>
<feature type="domain" description="Isochorismatase-like" evidence="8">
    <location>
        <begin position="3"/>
        <end position="202"/>
    </location>
</feature>
<dbReference type="InterPro" id="IPR052347">
    <property type="entry name" value="Isochorismatase_Nicotinamidase"/>
</dbReference>
<keyword evidence="3" id="KW-0479">Metal-binding</keyword>
<dbReference type="PANTHER" id="PTHR11080">
    <property type="entry name" value="PYRAZINAMIDASE/NICOTINAMIDASE"/>
    <property type="match status" value="1"/>
</dbReference>
<dbReference type="InterPro" id="IPR036380">
    <property type="entry name" value="Isochorismatase-like_sf"/>
</dbReference>
<dbReference type="InterPro" id="IPR000868">
    <property type="entry name" value="Isochorismatase-like_dom"/>
</dbReference>
<dbReference type="EC" id="3.5.1.19" evidence="6"/>
<evidence type="ECO:0000256" key="5">
    <source>
        <dbReference type="ARBA" id="ARBA00037900"/>
    </source>
</evidence>
<evidence type="ECO:0000313" key="9">
    <source>
        <dbReference type="EMBL" id="MFB9212180.1"/>
    </source>
</evidence>
<gene>
    <name evidence="9" type="primary">pncA</name>
    <name evidence="9" type="ORF">ACFFUR_10205</name>
</gene>
<dbReference type="Proteomes" id="UP001589654">
    <property type="component" value="Unassembled WGS sequence"/>
</dbReference>
<accession>A0ABV5J7P7</accession>
<keyword evidence="4 9" id="KW-0378">Hydrolase</keyword>
<dbReference type="PANTHER" id="PTHR11080:SF2">
    <property type="entry name" value="LD05707P"/>
    <property type="match status" value="1"/>
</dbReference>
<evidence type="ECO:0000313" key="10">
    <source>
        <dbReference type="Proteomes" id="UP001589654"/>
    </source>
</evidence>
<keyword evidence="2" id="KW-0662">Pyridine nucleotide biosynthesis</keyword>
<dbReference type="CDD" id="cd01011">
    <property type="entry name" value="nicotinamidase"/>
    <property type="match status" value="1"/>
</dbReference>
<evidence type="ECO:0000256" key="3">
    <source>
        <dbReference type="ARBA" id="ARBA00022723"/>
    </source>
</evidence>
<protein>
    <recommendedName>
        <fullName evidence="6">nicotinamidase</fullName>
        <ecNumber evidence="6">3.5.1.19</ecNumber>
    </recommendedName>
    <alternativeName>
        <fullName evidence="7">Nicotinamide deamidase</fullName>
    </alternativeName>
</protein>
<reference evidence="9 10" key="1">
    <citation type="submission" date="2024-09" db="EMBL/GenBank/DDBJ databases">
        <authorList>
            <person name="Sun Q."/>
            <person name="Mori K."/>
        </authorList>
    </citation>
    <scope>NUCLEOTIDE SEQUENCE [LARGE SCALE GENOMIC DNA]</scope>
    <source>
        <strain evidence="9 10">CECT 7682</strain>
    </source>
</reference>
<keyword evidence="10" id="KW-1185">Reference proteome</keyword>
<evidence type="ECO:0000256" key="2">
    <source>
        <dbReference type="ARBA" id="ARBA00022642"/>
    </source>
</evidence>
<comment type="caution">
    <text evidence="9">The sequence shown here is derived from an EMBL/GenBank/DDBJ whole genome shotgun (WGS) entry which is preliminary data.</text>
</comment>
<comment type="pathway">
    <text evidence="5">Cofactor biosynthesis; nicotinate biosynthesis; nicotinate from nicotinamide: step 1/1.</text>
</comment>
<dbReference type="RefSeq" id="WP_379945417.1">
    <property type="nucleotide sequence ID" value="NZ_JBHMEW010000058.1"/>
</dbReference>
<evidence type="ECO:0000256" key="4">
    <source>
        <dbReference type="ARBA" id="ARBA00022801"/>
    </source>
</evidence>